<name>A0A0E9W3T1_ANGAN</name>
<evidence type="ECO:0000256" key="1">
    <source>
        <dbReference type="SAM" id="MobiDB-lite"/>
    </source>
</evidence>
<reference evidence="2" key="1">
    <citation type="submission" date="2014-11" db="EMBL/GenBank/DDBJ databases">
        <authorList>
            <person name="Amaro Gonzalez C."/>
        </authorList>
    </citation>
    <scope>NUCLEOTIDE SEQUENCE</scope>
</reference>
<feature type="region of interest" description="Disordered" evidence="1">
    <location>
        <begin position="1"/>
        <end position="31"/>
    </location>
</feature>
<sequence>MSLASSPLQRIHSHSTLQTMHGKKTQPQICGKQFVVKKKKTNKQI</sequence>
<reference evidence="2" key="2">
    <citation type="journal article" date="2015" name="Fish Shellfish Immunol.">
        <title>Early steps in the European eel (Anguilla anguilla)-Vibrio vulnificus interaction in the gills: Role of the RtxA13 toxin.</title>
        <authorList>
            <person name="Callol A."/>
            <person name="Pajuelo D."/>
            <person name="Ebbesson L."/>
            <person name="Teles M."/>
            <person name="MacKenzie S."/>
            <person name="Amaro C."/>
        </authorList>
    </citation>
    <scope>NUCLEOTIDE SEQUENCE</scope>
</reference>
<protein>
    <submittedName>
        <fullName evidence="2">Uncharacterized protein</fullName>
    </submittedName>
</protein>
<dbReference type="EMBL" id="GBXM01024419">
    <property type="protein sequence ID" value="JAH84158.1"/>
    <property type="molecule type" value="Transcribed_RNA"/>
</dbReference>
<organism evidence="2">
    <name type="scientific">Anguilla anguilla</name>
    <name type="common">European freshwater eel</name>
    <name type="synonym">Muraena anguilla</name>
    <dbReference type="NCBI Taxonomy" id="7936"/>
    <lineage>
        <taxon>Eukaryota</taxon>
        <taxon>Metazoa</taxon>
        <taxon>Chordata</taxon>
        <taxon>Craniata</taxon>
        <taxon>Vertebrata</taxon>
        <taxon>Euteleostomi</taxon>
        <taxon>Actinopterygii</taxon>
        <taxon>Neopterygii</taxon>
        <taxon>Teleostei</taxon>
        <taxon>Anguilliformes</taxon>
        <taxon>Anguillidae</taxon>
        <taxon>Anguilla</taxon>
    </lineage>
</organism>
<accession>A0A0E9W3T1</accession>
<evidence type="ECO:0000313" key="2">
    <source>
        <dbReference type="EMBL" id="JAH84158.1"/>
    </source>
</evidence>
<proteinExistence type="predicted"/>
<dbReference type="AlphaFoldDB" id="A0A0E9W3T1"/>
<feature type="compositionally biased region" description="Polar residues" evidence="1">
    <location>
        <begin position="1"/>
        <end position="19"/>
    </location>
</feature>